<dbReference type="InterPro" id="IPR036259">
    <property type="entry name" value="MFS_trans_sf"/>
</dbReference>
<gene>
    <name evidence="8" type="ORF">TorRG33x02_174370</name>
</gene>
<organism evidence="8 9">
    <name type="scientific">Trema orientale</name>
    <name type="common">Charcoal tree</name>
    <name type="synonym">Celtis orientalis</name>
    <dbReference type="NCBI Taxonomy" id="63057"/>
    <lineage>
        <taxon>Eukaryota</taxon>
        <taxon>Viridiplantae</taxon>
        <taxon>Streptophyta</taxon>
        <taxon>Embryophyta</taxon>
        <taxon>Tracheophyta</taxon>
        <taxon>Spermatophyta</taxon>
        <taxon>Magnoliopsida</taxon>
        <taxon>eudicotyledons</taxon>
        <taxon>Gunneridae</taxon>
        <taxon>Pentapetalae</taxon>
        <taxon>rosids</taxon>
        <taxon>fabids</taxon>
        <taxon>Rosales</taxon>
        <taxon>Cannabaceae</taxon>
        <taxon>Trema</taxon>
    </lineage>
</organism>
<dbReference type="PROSITE" id="PS50850">
    <property type="entry name" value="MFS"/>
    <property type="match status" value="1"/>
</dbReference>
<feature type="transmembrane region" description="Helical" evidence="6">
    <location>
        <begin position="56"/>
        <end position="75"/>
    </location>
</feature>
<dbReference type="AlphaFoldDB" id="A0A2P5EMJ0"/>
<feature type="transmembrane region" description="Helical" evidence="6">
    <location>
        <begin position="332"/>
        <end position="348"/>
    </location>
</feature>
<protein>
    <submittedName>
        <fullName evidence="8">Major facilitator</fullName>
    </submittedName>
</protein>
<dbReference type="Proteomes" id="UP000237000">
    <property type="component" value="Unassembled WGS sequence"/>
</dbReference>
<comment type="subcellular location">
    <subcellularLocation>
        <location evidence="1">Membrane</location>
        <topology evidence="1">Multi-pass membrane protein</topology>
    </subcellularLocation>
</comment>
<feature type="transmembrane region" description="Helical" evidence="6">
    <location>
        <begin position="81"/>
        <end position="100"/>
    </location>
</feature>
<dbReference type="GO" id="GO:0005886">
    <property type="term" value="C:plasma membrane"/>
    <property type="evidence" value="ECO:0007669"/>
    <property type="project" value="TreeGrafter"/>
</dbReference>
<dbReference type="PANTHER" id="PTHR23504">
    <property type="entry name" value="MAJOR FACILITATOR SUPERFAMILY DOMAIN-CONTAINING PROTEIN 10"/>
    <property type="match status" value="1"/>
</dbReference>
<dbReference type="SUPFAM" id="SSF103473">
    <property type="entry name" value="MFS general substrate transporter"/>
    <property type="match status" value="1"/>
</dbReference>
<keyword evidence="4 6" id="KW-1133">Transmembrane helix</keyword>
<dbReference type="GO" id="GO:0090333">
    <property type="term" value="P:regulation of stomatal closure"/>
    <property type="evidence" value="ECO:0007669"/>
    <property type="project" value="TreeGrafter"/>
</dbReference>
<accession>A0A2P5EMJ0</accession>
<dbReference type="CDD" id="cd17330">
    <property type="entry name" value="MFS_SLC46_TetA_like"/>
    <property type="match status" value="1"/>
</dbReference>
<dbReference type="InterPro" id="IPR011701">
    <property type="entry name" value="MFS"/>
</dbReference>
<feature type="transmembrane region" description="Helical" evidence="6">
    <location>
        <begin position="269"/>
        <end position="288"/>
    </location>
</feature>
<evidence type="ECO:0000256" key="4">
    <source>
        <dbReference type="ARBA" id="ARBA00022989"/>
    </source>
</evidence>
<comment type="caution">
    <text evidence="8">The sequence shown here is derived from an EMBL/GenBank/DDBJ whole genome shotgun (WGS) entry which is preliminary data.</text>
</comment>
<name>A0A2P5EMJ0_TREOI</name>
<dbReference type="EMBL" id="JXTC01000126">
    <property type="protein sequence ID" value="PON86788.1"/>
    <property type="molecule type" value="Genomic_DNA"/>
</dbReference>
<dbReference type="InParanoid" id="A0A2P5EMJ0"/>
<feature type="transmembrane region" description="Helical" evidence="6">
    <location>
        <begin position="300"/>
        <end position="326"/>
    </location>
</feature>
<dbReference type="OrthoDB" id="10262656at2759"/>
<feature type="transmembrane region" description="Helical" evidence="6">
    <location>
        <begin position="225"/>
        <end position="249"/>
    </location>
</feature>
<dbReference type="InterPro" id="IPR020846">
    <property type="entry name" value="MFS_dom"/>
</dbReference>
<keyword evidence="9" id="KW-1185">Reference proteome</keyword>
<dbReference type="Gene3D" id="1.20.1250.20">
    <property type="entry name" value="MFS general substrate transporter like domains"/>
    <property type="match status" value="1"/>
</dbReference>
<evidence type="ECO:0000313" key="9">
    <source>
        <dbReference type="Proteomes" id="UP000237000"/>
    </source>
</evidence>
<keyword evidence="5 6" id="KW-0472">Membrane</keyword>
<evidence type="ECO:0000256" key="6">
    <source>
        <dbReference type="SAM" id="Phobius"/>
    </source>
</evidence>
<feature type="transmembrane region" description="Helical" evidence="6">
    <location>
        <begin position="112"/>
        <end position="137"/>
    </location>
</feature>
<evidence type="ECO:0000256" key="3">
    <source>
        <dbReference type="ARBA" id="ARBA00022692"/>
    </source>
</evidence>
<evidence type="ECO:0000256" key="1">
    <source>
        <dbReference type="ARBA" id="ARBA00004141"/>
    </source>
</evidence>
<evidence type="ECO:0000313" key="8">
    <source>
        <dbReference type="EMBL" id="PON86788.1"/>
    </source>
</evidence>
<keyword evidence="2" id="KW-0813">Transport</keyword>
<dbReference type="Pfam" id="PF07690">
    <property type="entry name" value="MFS_1"/>
    <property type="match status" value="1"/>
</dbReference>
<evidence type="ECO:0000256" key="5">
    <source>
        <dbReference type="ARBA" id="ARBA00023136"/>
    </source>
</evidence>
<feature type="domain" description="Major facilitator superfamily (MFS) profile" evidence="7">
    <location>
        <begin position="1"/>
        <end position="402"/>
    </location>
</feature>
<dbReference type="GO" id="GO:0009705">
    <property type="term" value="C:plant-type vacuole membrane"/>
    <property type="evidence" value="ECO:0007669"/>
    <property type="project" value="TreeGrafter"/>
</dbReference>
<dbReference type="GO" id="GO:0022821">
    <property type="term" value="F:solute:potassium antiporter activity"/>
    <property type="evidence" value="ECO:0007669"/>
    <property type="project" value="TreeGrafter"/>
</dbReference>
<feature type="transmembrane region" description="Helical" evidence="6">
    <location>
        <begin position="157"/>
        <end position="178"/>
    </location>
</feature>
<proteinExistence type="predicted"/>
<sequence>MPNYNHSLQIKDLNIAKREEDIGFYAGFVGASYMLGRALVSIFWGKVADRYGRKPVIIIGLATVVLFNTLFGLNLSYWMAISTRFLLGCFSGALVAIRAYATEIFREEHQALGLSTVTTAWGVGLIIGPAVGGFFVQPAEKYPNIFSKTSFFGRFPYFLPCFSISALAFVVLMISFWFPETLHKHNEKDASNSDSFESLETTTFLTVTDENKINSKKSLLMNWPLMSSIIVYCIFCLHDMAYSEIFSLWAVSPKKFGGLNYSTEQVGEVLAISGFGMIISQTLLYPYLGKLIGPIMVSRIGGILSVPLLASYPFLAALSGVALWLLLNLASLMKNALSLLICTALIIMQNRAVGQEQRGAANGIAMTTMSLAKAVGPSIGGAMISWADTRLNASILPGMIFS</sequence>
<dbReference type="PANTHER" id="PTHR23504:SF114">
    <property type="entry name" value="PROTEIN ZINC INDUCED FACILITATOR-LIKE 1"/>
    <property type="match status" value="1"/>
</dbReference>
<feature type="transmembrane region" description="Helical" evidence="6">
    <location>
        <begin position="22"/>
        <end position="44"/>
    </location>
</feature>
<evidence type="ECO:0000256" key="2">
    <source>
        <dbReference type="ARBA" id="ARBA00022448"/>
    </source>
</evidence>
<keyword evidence="3 6" id="KW-0812">Transmembrane</keyword>
<reference evidence="9" key="1">
    <citation type="submission" date="2016-06" db="EMBL/GenBank/DDBJ databases">
        <title>Parallel loss of symbiosis genes in relatives of nitrogen-fixing non-legume Parasponia.</title>
        <authorList>
            <person name="Van Velzen R."/>
            <person name="Holmer R."/>
            <person name="Bu F."/>
            <person name="Rutten L."/>
            <person name="Van Zeijl A."/>
            <person name="Liu W."/>
            <person name="Santuari L."/>
            <person name="Cao Q."/>
            <person name="Sharma T."/>
            <person name="Shen D."/>
            <person name="Roswanjaya Y."/>
            <person name="Wardhani T."/>
            <person name="Kalhor M.S."/>
            <person name="Jansen J."/>
            <person name="Van den Hoogen J."/>
            <person name="Gungor B."/>
            <person name="Hartog M."/>
            <person name="Hontelez J."/>
            <person name="Verver J."/>
            <person name="Yang W.-C."/>
            <person name="Schijlen E."/>
            <person name="Repin R."/>
            <person name="Schilthuizen M."/>
            <person name="Schranz E."/>
            <person name="Heidstra R."/>
            <person name="Miyata K."/>
            <person name="Fedorova E."/>
            <person name="Kohlen W."/>
            <person name="Bisseling T."/>
            <person name="Smit S."/>
            <person name="Geurts R."/>
        </authorList>
    </citation>
    <scope>NUCLEOTIDE SEQUENCE [LARGE SCALE GENOMIC DNA]</scope>
    <source>
        <strain evidence="9">cv. RG33-2</strain>
    </source>
</reference>
<evidence type="ECO:0000259" key="7">
    <source>
        <dbReference type="PROSITE" id="PS50850"/>
    </source>
</evidence>